<accession>A0A1M5YHM4</accession>
<keyword evidence="1" id="KW-0812">Transmembrane</keyword>
<evidence type="ECO:0000313" key="3">
    <source>
        <dbReference type="Proteomes" id="UP000184241"/>
    </source>
</evidence>
<feature type="transmembrane region" description="Helical" evidence="1">
    <location>
        <begin position="26"/>
        <end position="48"/>
    </location>
</feature>
<name>A0A1M5YHM4_9CLOT</name>
<organism evidence="2 3">
    <name type="scientific">Clostridium intestinale DSM 6191</name>
    <dbReference type="NCBI Taxonomy" id="1121320"/>
    <lineage>
        <taxon>Bacteria</taxon>
        <taxon>Bacillati</taxon>
        <taxon>Bacillota</taxon>
        <taxon>Clostridia</taxon>
        <taxon>Eubacteriales</taxon>
        <taxon>Clostridiaceae</taxon>
        <taxon>Clostridium</taxon>
    </lineage>
</organism>
<dbReference type="EMBL" id="FQXU01000006">
    <property type="protein sequence ID" value="SHI11472.1"/>
    <property type="molecule type" value="Genomic_DNA"/>
</dbReference>
<dbReference type="AlphaFoldDB" id="A0A1M5YHM4"/>
<proteinExistence type="predicted"/>
<keyword evidence="1" id="KW-1133">Transmembrane helix</keyword>
<evidence type="ECO:0000313" key="2">
    <source>
        <dbReference type="EMBL" id="SHI11472.1"/>
    </source>
</evidence>
<keyword evidence="1" id="KW-0472">Membrane</keyword>
<reference evidence="2 3" key="1">
    <citation type="submission" date="2016-11" db="EMBL/GenBank/DDBJ databases">
        <authorList>
            <person name="Jaros S."/>
            <person name="Januszkiewicz K."/>
            <person name="Wedrychowicz H."/>
        </authorList>
    </citation>
    <scope>NUCLEOTIDE SEQUENCE [LARGE SCALE GENOMIC DNA]</scope>
    <source>
        <strain evidence="2 3">DSM 6191</strain>
    </source>
</reference>
<sequence>MNKIVGLIGCSLQAAGVILSVLDVATWISVLVSLTGIGAAAGAVVISYRAAIMAVAKAAGKEAAKAM</sequence>
<dbReference type="RefSeq" id="WP_073019112.1">
    <property type="nucleotide sequence ID" value="NZ_FQXU01000006.1"/>
</dbReference>
<dbReference type="Proteomes" id="UP000184241">
    <property type="component" value="Unassembled WGS sequence"/>
</dbReference>
<evidence type="ECO:0000256" key="1">
    <source>
        <dbReference type="SAM" id="Phobius"/>
    </source>
</evidence>
<protein>
    <submittedName>
        <fullName evidence="2">Uncharacterized protein</fullName>
    </submittedName>
</protein>
<gene>
    <name evidence="2" type="ORF">SAMN02745941_02003</name>
</gene>